<reference evidence="1 2" key="1">
    <citation type="submission" date="2018-10" db="EMBL/GenBank/DDBJ databases">
        <title>Natrarchaeobius chitinivorans gen. nov., sp. nov., and Natrarchaeobius haloalkaliphilus sp. nov., alkaliphilic, chitin-utilizing haloarchaea from hypersaline alkaline lakes.</title>
        <authorList>
            <person name="Sorokin D.Y."/>
            <person name="Elcheninov A.G."/>
            <person name="Kostrikina N.A."/>
            <person name="Bale N.J."/>
            <person name="Sinninghe Damste J.S."/>
            <person name="Khijniak T.V."/>
            <person name="Kublanov I.V."/>
            <person name="Toshchakov S.V."/>
        </authorList>
    </citation>
    <scope>NUCLEOTIDE SEQUENCE [LARGE SCALE GENOMIC DNA]</scope>
    <source>
        <strain evidence="1 2">AArcht4T</strain>
    </source>
</reference>
<dbReference type="Proteomes" id="UP000282323">
    <property type="component" value="Unassembled WGS sequence"/>
</dbReference>
<evidence type="ECO:0000313" key="1">
    <source>
        <dbReference type="EMBL" id="RQG95538.1"/>
    </source>
</evidence>
<comment type="caution">
    <text evidence="1">The sequence shown here is derived from an EMBL/GenBank/DDBJ whole genome shotgun (WGS) entry which is preliminary data.</text>
</comment>
<dbReference type="EMBL" id="REGA01000005">
    <property type="protein sequence ID" value="RQG95538.1"/>
    <property type="molecule type" value="Genomic_DNA"/>
</dbReference>
<keyword evidence="2" id="KW-1185">Reference proteome</keyword>
<organism evidence="1 2">
    <name type="scientific">Natrarchaeobius chitinivorans</name>
    <dbReference type="NCBI Taxonomy" id="1679083"/>
    <lineage>
        <taxon>Archaea</taxon>
        <taxon>Methanobacteriati</taxon>
        <taxon>Methanobacteriota</taxon>
        <taxon>Stenosarchaea group</taxon>
        <taxon>Halobacteria</taxon>
        <taxon>Halobacteriales</taxon>
        <taxon>Natrialbaceae</taxon>
        <taxon>Natrarchaeobius</taxon>
    </lineage>
</organism>
<proteinExistence type="predicted"/>
<name>A0A3N6LXL2_NATCH</name>
<evidence type="ECO:0000313" key="2">
    <source>
        <dbReference type="Proteomes" id="UP000282323"/>
    </source>
</evidence>
<sequence length="279" mass="30243">MTQHNLINRRTVLSGIATGSTAITCGCLSGGENTGFKPGENTLGTNGIFEDIFIDGTDLVLEFSDDSSIDHVNVIDPNGELFAERQIAAGVDRTRIEIGLEYDPGEYDIIALENDGVQTTQSVVIEPDVRITDLRLARNHPEKMFEGASDIDIRTEAIVGLENAGSGPDQAIRLAFSGEVPRPTPDEYEMSGIYDRDSDIRQESEGVEILPGEELTVYSQLMPFSESGQNVSCSPDTVEGAFQVVLETAIQEKIVSEEYSVSFTGESLGECDIQIEGQP</sequence>
<gene>
    <name evidence="1" type="ORF">EA473_08815</name>
</gene>
<dbReference type="RefSeq" id="WP_124195254.1">
    <property type="nucleotide sequence ID" value="NZ_REGA01000005.1"/>
</dbReference>
<dbReference type="AlphaFoldDB" id="A0A3N6LXL2"/>
<accession>A0A3N6LXL2</accession>
<dbReference type="OrthoDB" id="190728at2157"/>
<protein>
    <submittedName>
        <fullName evidence="1">Uncharacterized protein</fullName>
    </submittedName>
</protein>